<comment type="subcellular location">
    <subcellularLocation>
        <location evidence="1">Membrane</location>
        <topology evidence="1">Multi-pass membrane protein</topology>
    </subcellularLocation>
</comment>
<name>A0A5R9GA41_9BACL</name>
<sequence length="204" mass="22857">MKPLRMARDVMLHPLEFFYDIQFVGRSKVVAAIALVLLTVAVRVLSLTITGFSYQTREPYQISVVLQAVWIIVPWLTWAVANWGVSTIVDGEGKFVDVLSGSAFAFIPYVVFMLPIAVLTNVLSLSESMIVSGLTAAVYLWVVMLVLMKVKVVHDFELGKVVWISLLTIAGMFVVWFIGLLVFGLVNQAFSFVIGLYKELSFRW</sequence>
<feature type="domain" description="Yip1" evidence="6">
    <location>
        <begin position="9"/>
        <end position="177"/>
    </location>
</feature>
<comment type="caution">
    <text evidence="7">The sequence shown here is derived from an EMBL/GenBank/DDBJ whole genome shotgun (WGS) entry which is preliminary data.</text>
</comment>
<dbReference type="RefSeq" id="WP_138193602.1">
    <property type="nucleotide sequence ID" value="NZ_VCIW01000004.1"/>
</dbReference>
<organism evidence="7 8">
    <name type="scientific">Paenibacillus antri</name>
    <dbReference type="NCBI Taxonomy" id="2582848"/>
    <lineage>
        <taxon>Bacteria</taxon>
        <taxon>Bacillati</taxon>
        <taxon>Bacillota</taxon>
        <taxon>Bacilli</taxon>
        <taxon>Bacillales</taxon>
        <taxon>Paenibacillaceae</taxon>
        <taxon>Paenibacillus</taxon>
    </lineage>
</organism>
<evidence type="ECO:0000313" key="8">
    <source>
        <dbReference type="Proteomes" id="UP000309676"/>
    </source>
</evidence>
<evidence type="ECO:0000256" key="5">
    <source>
        <dbReference type="SAM" id="Phobius"/>
    </source>
</evidence>
<protein>
    <recommendedName>
        <fullName evidence="6">Yip1 domain-containing protein</fullName>
    </recommendedName>
</protein>
<dbReference type="InterPro" id="IPR006977">
    <property type="entry name" value="Yip1_dom"/>
</dbReference>
<evidence type="ECO:0000256" key="1">
    <source>
        <dbReference type="ARBA" id="ARBA00004141"/>
    </source>
</evidence>
<evidence type="ECO:0000256" key="3">
    <source>
        <dbReference type="ARBA" id="ARBA00022989"/>
    </source>
</evidence>
<dbReference type="GO" id="GO:0016020">
    <property type="term" value="C:membrane"/>
    <property type="evidence" value="ECO:0007669"/>
    <property type="project" value="UniProtKB-SubCell"/>
</dbReference>
<keyword evidence="2 5" id="KW-0812">Transmembrane</keyword>
<feature type="transmembrane region" description="Helical" evidence="5">
    <location>
        <begin position="162"/>
        <end position="186"/>
    </location>
</feature>
<evidence type="ECO:0000256" key="4">
    <source>
        <dbReference type="ARBA" id="ARBA00023136"/>
    </source>
</evidence>
<proteinExistence type="predicted"/>
<dbReference type="AlphaFoldDB" id="A0A5R9GA41"/>
<keyword evidence="4 5" id="KW-0472">Membrane</keyword>
<evidence type="ECO:0000313" key="7">
    <source>
        <dbReference type="EMBL" id="TLS52611.1"/>
    </source>
</evidence>
<dbReference type="OrthoDB" id="359441at2"/>
<reference evidence="7 8" key="1">
    <citation type="submission" date="2019-05" db="EMBL/GenBank/DDBJ databases">
        <authorList>
            <person name="Narsing Rao M.P."/>
            <person name="Li W.J."/>
        </authorList>
    </citation>
    <scope>NUCLEOTIDE SEQUENCE [LARGE SCALE GENOMIC DNA]</scope>
    <source>
        <strain evidence="7 8">SYSU_K30003</strain>
    </source>
</reference>
<accession>A0A5R9GA41</accession>
<dbReference type="Pfam" id="PF04893">
    <property type="entry name" value="Yip1"/>
    <property type="match status" value="1"/>
</dbReference>
<feature type="transmembrane region" description="Helical" evidence="5">
    <location>
        <begin position="60"/>
        <end position="83"/>
    </location>
</feature>
<dbReference type="EMBL" id="VCIW01000004">
    <property type="protein sequence ID" value="TLS52611.1"/>
    <property type="molecule type" value="Genomic_DNA"/>
</dbReference>
<feature type="transmembrane region" description="Helical" evidence="5">
    <location>
        <begin position="95"/>
        <end position="118"/>
    </location>
</feature>
<keyword evidence="8" id="KW-1185">Reference proteome</keyword>
<evidence type="ECO:0000259" key="6">
    <source>
        <dbReference type="Pfam" id="PF04893"/>
    </source>
</evidence>
<feature type="transmembrane region" description="Helical" evidence="5">
    <location>
        <begin position="29"/>
        <end position="54"/>
    </location>
</feature>
<dbReference type="Proteomes" id="UP000309676">
    <property type="component" value="Unassembled WGS sequence"/>
</dbReference>
<gene>
    <name evidence="7" type="ORF">FE782_08215</name>
</gene>
<keyword evidence="3 5" id="KW-1133">Transmembrane helix</keyword>
<evidence type="ECO:0000256" key="2">
    <source>
        <dbReference type="ARBA" id="ARBA00022692"/>
    </source>
</evidence>
<feature type="transmembrane region" description="Helical" evidence="5">
    <location>
        <begin position="130"/>
        <end position="150"/>
    </location>
</feature>